<evidence type="ECO:0000313" key="2">
    <source>
        <dbReference type="Proteomes" id="UP000231453"/>
    </source>
</evidence>
<gene>
    <name evidence="1" type="ORF">COX80_03400</name>
</gene>
<reference evidence="2" key="1">
    <citation type="submission" date="2017-09" db="EMBL/GenBank/DDBJ databases">
        <title>Depth-based differentiation of microbial function through sediment-hosted aquifers and enrichment of novel symbionts in the deep terrestrial subsurface.</title>
        <authorList>
            <person name="Probst A.J."/>
            <person name="Ladd B."/>
            <person name="Jarett J.K."/>
            <person name="Geller-Mcgrath D.E."/>
            <person name="Sieber C.M.K."/>
            <person name="Emerson J.B."/>
            <person name="Anantharaman K."/>
            <person name="Thomas B.C."/>
            <person name="Malmstrom R."/>
            <person name="Stieglmeier M."/>
            <person name="Klingl A."/>
            <person name="Woyke T."/>
            <person name="Ryan C.M."/>
            <person name="Banfield J.F."/>
        </authorList>
    </citation>
    <scope>NUCLEOTIDE SEQUENCE [LARGE SCALE GENOMIC DNA]</scope>
</reference>
<accession>A0A2M7VA56</accession>
<sequence length="71" mass="8069">MCQIKLNKQKKNFLVLIFFMGVPARKKKSSLSSQDLVVGPCLVVCDPLVAILNDFFDVKKTLCYNQINFTN</sequence>
<evidence type="ECO:0000313" key="1">
    <source>
        <dbReference type="EMBL" id="PIZ95753.1"/>
    </source>
</evidence>
<organism evidence="1 2">
    <name type="scientific">Candidatus Magasanikbacteria bacterium CG_4_10_14_0_2_um_filter_33_14</name>
    <dbReference type="NCBI Taxonomy" id="1974636"/>
    <lineage>
        <taxon>Bacteria</taxon>
        <taxon>Candidatus Magasanikiibacteriota</taxon>
    </lineage>
</organism>
<comment type="caution">
    <text evidence="1">The sequence shown here is derived from an EMBL/GenBank/DDBJ whole genome shotgun (WGS) entry which is preliminary data.</text>
</comment>
<dbReference type="Proteomes" id="UP000231453">
    <property type="component" value="Unassembled WGS sequence"/>
</dbReference>
<dbReference type="EMBL" id="PFPL01000045">
    <property type="protein sequence ID" value="PIZ95753.1"/>
    <property type="molecule type" value="Genomic_DNA"/>
</dbReference>
<name>A0A2M7VA56_9BACT</name>
<protein>
    <submittedName>
        <fullName evidence="1">Uncharacterized protein</fullName>
    </submittedName>
</protein>
<proteinExistence type="predicted"/>
<dbReference type="AlphaFoldDB" id="A0A2M7VA56"/>